<evidence type="ECO:0000313" key="5">
    <source>
        <dbReference type="EMBL" id="TDQ19572.1"/>
    </source>
</evidence>
<evidence type="ECO:0000256" key="3">
    <source>
        <dbReference type="ARBA" id="ARBA00022679"/>
    </source>
</evidence>
<dbReference type="RefSeq" id="WP_133554000.1">
    <property type="nucleotide sequence ID" value="NZ_SNYF01000005.1"/>
</dbReference>
<feature type="domain" description="Glycosyltransferase 2-like" evidence="4">
    <location>
        <begin position="10"/>
        <end position="111"/>
    </location>
</feature>
<reference evidence="5 6" key="1">
    <citation type="submission" date="2019-03" db="EMBL/GenBank/DDBJ databases">
        <title>Genomic Encyclopedia of Type Strains, Phase III (KMG-III): the genomes of soil and plant-associated and newly described type strains.</title>
        <authorList>
            <person name="Whitman W."/>
        </authorList>
    </citation>
    <scope>NUCLEOTIDE SEQUENCE [LARGE SCALE GENOMIC DNA]</scope>
    <source>
        <strain evidence="5 6">CECT 8446</strain>
    </source>
</reference>
<dbReference type="Proteomes" id="UP000294535">
    <property type="component" value="Unassembled WGS sequence"/>
</dbReference>
<keyword evidence="2" id="KW-0328">Glycosyltransferase</keyword>
<comment type="caution">
    <text evidence="5">The sequence shown here is derived from an EMBL/GenBank/DDBJ whole genome shotgun (WGS) entry which is preliminary data.</text>
</comment>
<evidence type="ECO:0000256" key="1">
    <source>
        <dbReference type="ARBA" id="ARBA00006739"/>
    </source>
</evidence>
<proteinExistence type="inferred from homology"/>
<dbReference type="InterPro" id="IPR001173">
    <property type="entry name" value="Glyco_trans_2-like"/>
</dbReference>
<accession>A0A4R6TBY2</accession>
<keyword evidence="3 5" id="KW-0808">Transferase</keyword>
<evidence type="ECO:0000259" key="4">
    <source>
        <dbReference type="Pfam" id="PF00535"/>
    </source>
</evidence>
<comment type="similarity">
    <text evidence="1">Belongs to the glycosyltransferase 2 family.</text>
</comment>
<dbReference type="InterPro" id="IPR029044">
    <property type="entry name" value="Nucleotide-diphossugar_trans"/>
</dbReference>
<dbReference type="GO" id="GO:0016757">
    <property type="term" value="F:glycosyltransferase activity"/>
    <property type="evidence" value="ECO:0007669"/>
    <property type="project" value="UniProtKB-KW"/>
</dbReference>
<organism evidence="5 6">
    <name type="scientific">Algoriphagus boseongensis</name>
    <dbReference type="NCBI Taxonomy" id="1442587"/>
    <lineage>
        <taxon>Bacteria</taxon>
        <taxon>Pseudomonadati</taxon>
        <taxon>Bacteroidota</taxon>
        <taxon>Cytophagia</taxon>
        <taxon>Cytophagales</taxon>
        <taxon>Cyclobacteriaceae</taxon>
        <taxon>Algoriphagus</taxon>
    </lineage>
</organism>
<dbReference type="Gene3D" id="3.90.550.10">
    <property type="entry name" value="Spore Coat Polysaccharide Biosynthesis Protein SpsA, Chain A"/>
    <property type="match status" value="1"/>
</dbReference>
<sequence length="303" mass="34658">MSLSTDTIGVVVVTFRRQVQLQRTLKAILGQGILGHHIWVINNDKNDNLDYLKNEIGLDLLNIIVSEENIASAGGFALGMKCVLEKGLDWVWLFNDDSRPIEGSLESILRYKEILEKPRAGMVKLANLNAKGEAILQFWKGRRFPKYVPVSNDLIKTDLITFDGCLISSNLIREIGTCDPKYFMGTYEFDYCLRAKDHEFEIFTLPNGLIEDEKAGSIGGTPPWRQYYNTRNHLWLGLNRRSAKTVLAWLVRELKFTYAILRWEDKKGERLKIKVLATWHALRGKRGKTLDPILFSNGTKNLN</sequence>
<dbReference type="PANTHER" id="PTHR43179">
    <property type="entry name" value="RHAMNOSYLTRANSFERASE WBBL"/>
    <property type="match status" value="1"/>
</dbReference>
<evidence type="ECO:0000256" key="2">
    <source>
        <dbReference type="ARBA" id="ARBA00022676"/>
    </source>
</evidence>
<name>A0A4R6TBY2_9BACT</name>
<dbReference type="SUPFAM" id="SSF53448">
    <property type="entry name" value="Nucleotide-diphospho-sugar transferases"/>
    <property type="match status" value="1"/>
</dbReference>
<gene>
    <name evidence="5" type="ORF">DFQ04_1395</name>
</gene>
<dbReference type="EMBL" id="SNYF01000005">
    <property type="protein sequence ID" value="TDQ19572.1"/>
    <property type="molecule type" value="Genomic_DNA"/>
</dbReference>
<dbReference type="AlphaFoldDB" id="A0A4R6TBY2"/>
<protein>
    <submittedName>
        <fullName evidence="5">GT2 family glycosyltransferase</fullName>
    </submittedName>
</protein>
<keyword evidence="6" id="KW-1185">Reference proteome</keyword>
<dbReference type="Pfam" id="PF00535">
    <property type="entry name" value="Glycos_transf_2"/>
    <property type="match status" value="1"/>
</dbReference>
<evidence type="ECO:0000313" key="6">
    <source>
        <dbReference type="Proteomes" id="UP000294535"/>
    </source>
</evidence>
<dbReference type="OrthoDB" id="9771846at2"/>
<dbReference type="PANTHER" id="PTHR43179:SF12">
    <property type="entry name" value="GALACTOFURANOSYLTRANSFERASE GLFT2"/>
    <property type="match status" value="1"/>
</dbReference>